<keyword evidence="1" id="KW-0812">Transmembrane</keyword>
<evidence type="ECO:0000259" key="2">
    <source>
        <dbReference type="Pfam" id="PF07331"/>
    </source>
</evidence>
<evidence type="ECO:0000313" key="3">
    <source>
        <dbReference type="EMBL" id="MCE7029676.1"/>
    </source>
</evidence>
<keyword evidence="1" id="KW-1133">Transmembrane helix</keyword>
<evidence type="ECO:0000256" key="1">
    <source>
        <dbReference type="SAM" id="Phobius"/>
    </source>
</evidence>
<feature type="domain" description="DUF1468" evidence="2">
    <location>
        <begin position="11"/>
        <end position="145"/>
    </location>
</feature>
<dbReference type="Proteomes" id="UP001139035">
    <property type="component" value="Unassembled WGS sequence"/>
</dbReference>
<evidence type="ECO:0000313" key="4">
    <source>
        <dbReference type="Proteomes" id="UP001139035"/>
    </source>
</evidence>
<sequence>MPAIFRDKDFLAGCLFLAIGLFFAVEAPSYGIGTARRMGAGYFPLILGIVLALIGLALSARAVLQSQPDVMPRLFIRPVAAITASIVAFGFLLDRAGLVIATLAAVLVSGLASEETRFFELVLVAIGLTVVSVLLFVQFLGLPIPLWWRL</sequence>
<name>A0A9X1P5N1_9HYPH</name>
<organism evidence="3 4">
    <name type="scientific">Jiella avicenniae</name>
    <dbReference type="NCBI Taxonomy" id="2907202"/>
    <lineage>
        <taxon>Bacteria</taxon>
        <taxon>Pseudomonadati</taxon>
        <taxon>Pseudomonadota</taxon>
        <taxon>Alphaproteobacteria</taxon>
        <taxon>Hyphomicrobiales</taxon>
        <taxon>Aurantimonadaceae</taxon>
        <taxon>Jiella</taxon>
    </lineage>
</organism>
<comment type="caution">
    <text evidence="3">The sequence shown here is derived from an EMBL/GenBank/DDBJ whole genome shotgun (WGS) entry which is preliminary data.</text>
</comment>
<reference evidence="3" key="1">
    <citation type="submission" date="2022-01" db="EMBL/GenBank/DDBJ databases">
        <title>Jiella avicenniae sp. nov., a novel endophytic bacterium isolated from bark of Avicennia marina.</title>
        <authorList>
            <person name="Tuo L."/>
        </authorList>
    </citation>
    <scope>NUCLEOTIDE SEQUENCE</scope>
    <source>
        <strain evidence="3">CBK1P-4</strain>
    </source>
</reference>
<dbReference type="AlphaFoldDB" id="A0A9X1P5N1"/>
<accession>A0A9X1P5N1</accession>
<dbReference type="Pfam" id="PF07331">
    <property type="entry name" value="TctB"/>
    <property type="match status" value="1"/>
</dbReference>
<keyword evidence="4" id="KW-1185">Reference proteome</keyword>
<gene>
    <name evidence="3" type="ORF">LZD57_16940</name>
</gene>
<feature type="transmembrane region" description="Helical" evidence="1">
    <location>
        <begin position="121"/>
        <end position="148"/>
    </location>
</feature>
<dbReference type="EMBL" id="JAJUWU010000017">
    <property type="protein sequence ID" value="MCE7029676.1"/>
    <property type="molecule type" value="Genomic_DNA"/>
</dbReference>
<feature type="transmembrane region" description="Helical" evidence="1">
    <location>
        <begin position="74"/>
        <end position="92"/>
    </location>
</feature>
<keyword evidence="1" id="KW-0472">Membrane</keyword>
<feature type="transmembrane region" description="Helical" evidence="1">
    <location>
        <begin position="41"/>
        <end position="62"/>
    </location>
</feature>
<dbReference type="RefSeq" id="WP_233720665.1">
    <property type="nucleotide sequence ID" value="NZ_JAJUWU010000017.1"/>
</dbReference>
<dbReference type="InterPro" id="IPR009936">
    <property type="entry name" value="DUF1468"/>
</dbReference>
<proteinExistence type="predicted"/>
<feature type="transmembrane region" description="Helical" evidence="1">
    <location>
        <begin position="98"/>
        <end position="114"/>
    </location>
</feature>
<protein>
    <submittedName>
        <fullName evidence="3">Tripartite tricarboxylate transporter TctB family protein</fullName>
    </submittedName>
</protein>